<accession>A0ABM3ZV02</accession>
<dbReference type="Proteomes" id="UP001652623">
    <property type="component" value="Chromosome 10"/>
</dbReference>
<evidence type="ECO:0000256" key="1">
    <source>
        <dbReference type="ARBA" id="ARBA00022723"/>
    </source>
</evidence>
<evidence type="ECO:0000313" key="7">
    <source>
        <dbReference type="RefSeq" id="XP_060668316.1"/>
    </source>
</evidence>
<evidence type="ECO:0000256" key="3">
    <source>
        <dbReference type="ARBA" id="ARBA00023004"/>
    </source>
</evidence>
<keyword evidence="7" id="KW-0223">Dioxygenase</keyword>
<evidence type="ECO:0000313" key="6">
    <source>
        <dbReference type="Proteomes" id="UP001652623"/>
    </source>
</evidence>
<protein>
    <submittedName>
        <fullName evidence="7">2-oxoglutarate-dependent dioxygenase 19 isoform X2</fullName>
    </submittedName>
</protein>
<keyword evidence="6" id="KW-1185">Reference proteome</keyword>
<dbReference type="RefSeq" id="XP_060668316.1">
    <property type="nucleotide sequence ID" value="XM_060812333.1"/>
</dbReference>
<dbReference type="InterPro" id="IPR026992">
    <property type="entry name" value="DIOX_N"/>
</dbReference>
<proteinExistence type="predicted"/>
<keyword evidence="2" id="KW-0847">Vitamin C</keyword>
<gene>
    <name evidence="7" type="primary">LOC107411860</name>
</gene>
<keyword evidence="1" id="KW-0479">Metal-binding</keyword>
<keyword evidence="7" id="KW-0560">Oxidoreductase</keyword>
<sequence>MEVPTVSLVIPPSNSIPAEPPKIISAKMLAESASLTSAIPSAYYFSEDSYELADPNDPEFQLPTIDFSLLTSDSPDQRSKMLHELANICRDWGCFLVTNHGVTESLKQAMIEAADRFFNLTEEEKHNIAKKYEADPTQIRYGTSYNARSEKVRLWRDFIKLRLHPDFPTLNENDGYSEVAMKYSKKTREIATELVEAISESLGLDPNYIYKALDLDSGVQFLLANYYPPCPQPELAMGLSHHTDQCLITILTDNDVSGLQVLHNHKWVTVTSTPKTFLVILADQMQWW</sequence>
<dbReference type="InterPro" id="IPR027443">
    <property type="entry name" value="IPNS-like_sf"/>
</dbReference>
<dbReference type="PANTHER" id="PTHR47991">
    <property type="entry name" value="OXOGLUTARATE/IRON-DEPENDENT DIOXYGENASE"/>
    <property type="match status" value="1"/>
</dbReference>
<dbReference type="SUPFAM" id="SSF51197">
    <property type="entry name" value="Clavaminate synthase-like"/>
    <property type="match status" value="1"/>
</dbReference>
<feature type="domain" description="Isopenicillin N synthase-like Fe(2+) 2OG dioxygenase" evidence="4">
    <location>
        <begin position="220"/>
        <end position="288"/>
    </location>
</feature>
<evidence type="ECO:0000259" key="4">
    <source>
        <dbReference type="Pfam" id="PF03171"/>
    </source>
</evidence>
<dbReference type="GO" id="GO:0051213">
    <property type="term" value="F:dioxygenase activity"/>
    <property type="evidence" value="ECO:0007669"/>
    <property type="project" value="UniProtKB-KW"/>
</dbReference>
<dbReference type="InterPro" id="IPR044861">
    <property type="entry name" value="IPNS-like_FE2OG_OXY"/>
</dbReference>
<reference evidence="7" key="1">
    <citation type="submission" date="2025-08" db="UniProtKB">
        <authorList>
            <consortium name="RefSeq"/>
        </authorList>
    </citation>
    <scope>IDENTIFICATION</scope>
    <source>
        <tissue evidence="7">Seedling</tissue>
    </source>
</reference>
<dbReference type="Pfam" id="PF03171">
    <property type="entry name" value="2OG-FeII_Oxy"/>
    <property type="match status" value="1"/>
</dbReference>
<evidence type="ECO:0000256" key="2">
    <source>
        <dbReference type="ARBA" id="ARBA00022896"/>
    </source>
</evidence>
<dbReference type="GeneID" id="107411860"/>
<dbReference type="Gene3D" id="2.60.120.330">
    <property type="entry name" value="B-lactam Antibiotic, Isopenicillin N Synthase, Chain"/>
    <property type="match status" value="1"/>
</dbReference>
<dbReference type="InterPro" id="IPR050295">
    <property type="entry name" value="Plant_2OG-oxidoreductases"/>
</dbReference>
<organism evidence="6 7">
    <name type="scientific">Ziziphus jujuba</name>
    <name type="common">Chinese jujube</name>
    <name type="synonym">Ziziphus sativa</name>
    <dbReference type="NCBI Taxonomy" id="326968"/>
    <lineage>
        <taxon>Eukaryota</taxon>
        <taxon>Viridiplantae</taxon>
        <taxon>Streptophyta</taxon>
        <taxon>Embryophyta</taxon>
        <taxon>Tracheophyta</taxon>
        <taxon>Spermatophyta</taxon>
        <taxon>Magnoliopsida</taxon>
        <taxon>eudicotyledons</taxon>
        <taxon>Gunneridae</taxon>
        <taxon>Pentapetalae</taxon>
        <taxon>rosids</taxon>
        <taxon>fabids</taxon>
        <taxon>Rosales</taxon>
        <taxon>Rhamnaceae</taxon>
        <taxon>Paliureae</taxon>
        <taxon>Ziziphus</taxon>
    </lineage>
</organism>
<evidence type="ECO:0000259" key="5">
    <source>
        <dbReference type="Pfam" id="PF14226"/>
    </source>
</evidence>
<dbReference type="Pfam" id="PF14226">
    <property type="entry name" value="DIOX_N"/>
    <property type="match status" value="1"/>
</dbReference>
<feature type="domain" description="Non-haem dioxygenase N-terminal" evidence="5">
    <location>
        <begin position="62"/>
        <end position="166"/>
    </location>
</feature>
<name>A0ABM3ZV02_ZIZJJ</name>
<keyword evidence="3" id="KW-0408">Iron</keyword>